<sequence length="141" mass="16536">MADIRKRKRVPFSVRDTVIRKNNIYNRITKLVLDNYEPEKIHNLKPDLVKQSSFIINGLWFITNHLKHLVHLEGTKGCIEGGKYVSYTPIKLLKLIDSIMLEIFGEIIDLDTITPENIMKAERYFEAYDENLRDIEMTEAL</sequence>
<dbReference type="RefSeq" id="WP_200657668.1">
    <property type="nucleotide sequence ID" value="NZ_JAENSR010000009.1"/>
</dbReference>
<evidence type="ECO:0000313" key="2">
    <source>
        <dbReference type="Proteomes" id="UP000620382"/>
    </source>
</evidence>
<dbReference type="EMBL" id="JAENSR010000009">
    <property type="protein sequence ID" value="MBK3462632.1"/>
    <property type="molecule type" value="Genomic_DNA"/>
</dbReference>
<comment type="caution">
    <text evidence="1">The sequence shown here is derived from an EMBL/GenBank/DDBJ whole genome shotgun (WGS) entry which is preliminary data.</text>
</comment>
<gene>
    <name evidence="1" type="ORF">JJD71_26555</name>
</gene>
<protein>
    <submittedName>
        <fullName evidence="1">Uncharacterized protein</fullName>
    </submittedName>
</protein>
<accession>A0ABS1H067</accession>
<organism evidence="1 2">
    <name type="scientific">Pseudomonas haemolytica</name>
    <dbReference type="NCBI Taxonomy" id="2600065"/>
    <lineage>
        <taxon>Bacteria</taxon>
        <taxon>Pseudomonadati</taxon>
        <taxon>Pseudomonadota</taxon>
        <taxon>Gammaproteobacteria</taxon>
        <taxon>Pseudomonadales</taxon>
        <taxon>Pseudomonadaceae</taxon>
        <taxon>Pseudomonas</taxon>
    </lineage>
</organism>
<name>A0ABS1H067_9PSED</name>
<proteinExistence type="predicted"/>
<keyword evidence="2" id="KW-1185">Reference proteome</keyword>
<reference evidence="1 2" key="1">
    <citation type="submission" date="2021-01" db="EMBL/GenBank/DDBJ databases">
        <title>Antibiotic resistance and phylogeny of Pseudomonas spp. isolated over three decades from chicken meat in the Norwegian food chain.</title>
        <authorList>
            <person name="Moen B."/>
        </authorList>
    </citation>
    <scope>NUCLEOTIDE SEQUENCE [LARGE SCALE GENOMIC DNA]</scope>
    <source>
        <strain evidence="1 2">MF6766</strain>
    </source>
</reference>
<dbReference type="Proteomes" id="UP000620382">
    <property type="component" value="Unassembled WGS sequence"/>
</dbReference>
<evidence type="ECO:0000313" key="1">
    <source>
        <dbReference type="EMBL" id="MBK3462632.1"/>
    </source>
</evidence>